<proteinExistence type="predicted"/>
<dbReference type="InterPro" id="IPR039739">
    <property type="entry name" value="MAG2/RNF10"/>
</dbReference>
<evidence type="ECO:0000313" key="4">
    <source>
        <dbReference type="EMBL" id="KAJ1975310.1"/>
    </source>
</evidence>
<comment type="caution">
    <text evidence="4">The sequence shown here is derived from an EMBL/GenBank/DDBJ whole genome shotgun (WGS) entry which is preliminary data.</text>
</comment>
<evidence type="ECO:0000256" key="1">
    <source>
        <dbReference type="ARBA" id="ARBA00004496"/>
    </source>
</evidence>
<evidence type="ECO:0000256" key="2">
    <source>
        <dbReference type="ARBA" id="ARBA00022490"/>
    </source>
</evidence>
<dbReference type="EMBL" id="JANBQB010000542">
    <property type="protein sequence ID" value="KAJ1975310.1"/>
    <property type="molecule type" value="Genomic_DNA"/>
</dbReference>
<dbReference type="OrthoDB" id="302966at2759"/>
<reference evidence="4" key="1">
    <citation type="submission" date="2022-07" db="EMBL/GenBank/DDBJ databases">
        <title>Phylogenomic reconstructions and comparative analyses of Kickxellomycotina fungi.</title>
        <authorList>
            <person name="Reynolds N.K."/>
            <person name="Stajich J.E."/>
            <person name="Barry K."/>
            <person name="Grigoriev I.V."/>
            <person name="Crous P."/>
            <person name="Smith M.E."/>
        </authorList>
    </citation>
    <scope>NUCLEOTIDE SEQUENCE</scope>
    <source>
        <strain evidence="4">RSA 567</strain>
    </source>
</reference>
<feature type="compositionally biased region" description="Polar residues" evidence="3">
    <location>
        <begin position="568"/>
        <end position="577"/>
    </location>
</feature>
<dbReference type="GO" id="GO:0045944">
    <property type="term" value="P:positive regulation of transcription by RNA polymerase II"/>
    <property type="evidence" value="ECO:0007669"/>
    <property type="project" value="TreeGrafter"/>
</dbReference>
<feature type="region of interest" description="Disordered" evidence="3">
    <location>
        <begin position="321"/>
        <end position="363"/>
    </location>
</feature>
<organism evidence="4 5">
    <name type="scientific">Dimargaris verticillata</name>
    <dbReference type="NCBI Taxonomy" id="2761393"/>
    <lineage>
        <taxon>Eukaryota</taxon>
        <taxon>Fungi</taxon>
        <taxon>Fungi incertae sedis</taxon>
        <taxon>Zoopagomycota</taxon>
        <taxon>Kickxellomycotina</taxon>
        <taxon>Dimargaritomycetes</taxon>
        <taxon>Dimargaritales</taxon>
        <taxon>Dimargaritaceae</taxon>
        <taxon>Dimargaris</taxon>
    </lineage>
</organism>
<name>A0A9W8AYZ2_9FUNG</name>
<dbReference type="PANTHER" id="PTHR12983:SF9">
    <property type="entry name" value="E3 UBIQUITIN-PROTEIN LIGASE RNF10"/>
    <property type="match status" value="1"/>
</dbReference>
<feature type="region of interest" description="Disordered" evidence="3">
    <location>
        <begin position="174"/>
        <end position="194"/>
    </location>
</feature>
<feature type="region of interest" description="Disordered" evidence="3">
    <location>
        <begin position="487"/>
        <end position="577"/>
    </location>
</feature>
<sequence length="577" mass="63632">TASDTHTATVYRDCIARLEQGLKTYEESAEAATIAPREELVRQVTDTRFGPSGGRMESALAATITTNDDSVEWLQFFQANDGQHIYLHPLDWRVLQHEYKTVHPGSFPQELSVTIEDRQETTMTENLRQRCPHLSHLPLGCDLVFIEVDLQRLVSTECYQEFANALARREKQRVKRRDQERAEQLAAQHQHNRQLRKHMREAATMASNHRRALASPRVLPFANAAAQYAGGFDEWATPDDVRLDTASFPTIEKANEREAADARASDASTTGAFLMDDEWLSVLAESDVAEDHLKPAMQADDLSKGTNAPALEPLALSFAAAAQQRQAQQNELNRPPSWDASDFPTIGDKVPSASGQQSSQPARQTLVPRLLTHRNLSSQSTSPLHRPYDDATLFEALERHRMQATNHSTGRDSGGGDPSLSVPTPSHDADDDYQSHLIGTCSSPSHQDIDDHTSYDDGYFFYEDDDDYADDIEAHGFDFRVNAGPIQRASSSHSRKSGAGDMGASATGHSSRTPVRGPGLRGGSRSGDSSGGRQSNTFLGKSSANTPSRKDPKTKTKAKGQRAKRQLLFTNGSTRRP</sequence>
<feature type="region of interest" description="Disordered" evidence="3">
    <location>
        <begin position="405"/>
        <end position="450"/>
    </location>
</feature>
<evidence type="ECO:0000256" key="3">
    <source>
        <dbReference type="SAM" id="MobiDB-lite"/>
    </source>
</evidence>
<dbReference type="GO" id="GO:0005737">
    <property type="term" value="C:cytoplasm"/>
    <property type="evidence" value="ECO:0007669"/>
    <property type="project" value="UniProtKB-SubCell"/>
</dbReference>
<feature type="compositionally biased region" description="Basic residues" evidence="3">
    <location>
        <begin position="555"/>
        <end position="565"/>
    </location>
</feature>
<feature type="compositionally biased region" description="Low complexity" evidence="3">
    <location>
        <begin position="351"/>
        <end position="363"/>
    </location>
</feature>
<accession>A0A9W8AYZ2</accession>
<feature type="non-terminal residue" evidence="4">
    <location>
        <position position="1"/>
    </location>
</feature>
<gene>
    <name evidence="4" type="ORF">H4R34_004387</name>
</gene>
<dbReference type="AlphaFoldDB" id="A0A9W8AYZ2"/>
<dbReference type="PANTHER" id="PTHR12983">
    <property type="entry name" value="RING FINGER 10 FAMILY MEMBER"/>
    <property type="match status" value="1"/>
</dbReference>
<dbReference type="Proteomes" id="UP001151582">
    <property type="component" value="Unassembled WGS sequence"/>
</dbReference>
<dbReference type="GO" id="GO:0000976">
    <property type="term" value="F:transcription cis-regulatory region binding"/>
    <property type="evidence" value="ECO:0007669"/>
    <property type="project" value="TreeGrafter"/>
</dbReference>
<keyword evidence="5" id="KW-1185">Reference proteome</keyword>
<protein>
    <submittedName>
        <fullName evidence="4">Uncharacterized protein</fullName>
    </submittedName>
</protein>
<keyword evidence="2" id="KW-0963">Cytoplasm</keyword>
<feature type="compositionally biased region" description="Polar residues" evidence="3">
    <location>
        <begin position="534"/>
        <end position="547"/>
    </location>
</feature>
<evidence type="ECO:0000313" key="5">
    <source>
        <dbReference type="Proteomes" id="UP001151582"/>
    </source>
</evidence>
<comment type="subcellular location">
    <subcellularLocation>
        <location evidence="1">Cytoplasm</location>
    </subcellularLocation>
</comment>